<organism evidence="2 3">
    <name type="scientific">Sphaeroforma arctica JP610</name>
    <dbReference type="NCBI Taxonomy" id="667725"/>
    <lineage>
        <taxon>Eukaryota</taxon>
        <taxon>Ichthyosporea</taxon>
        <taxon>Ichthyophonida</taxon>
        <taxon>Sphaeroforma</taxon>
    </lineage>
</organism>
<dbReference type="PANTHER" id="PTHR37049">
    <property type="entry name" value="PEPTIDASE S41 FAMILY PROTEIN"/>
    <property type="match status" value="1"/>
</dbReference>
<keyword evidence="1" id="KW-0732">Signal</keyword>
<evidence type="ECO:0000256" key="1">
    <source>
        <dbReference type="SAM" id="SignalP"/>
    </source>
</evidence>
<dbReference type="AlphaFoldDB" id="A0A0L0FRI9"/>
<feature type="chain" id="PRO_5005538931" description="Tail specific protease domain-containing protein" evidence="1">
    <location>
        <begin position="19"/>
        <end position="885"/>
    </location>
</feature>
<name>A0A0L0FRI9_9EUKA</name>
<dbReference type="OrthoDB" id="27214at2759"/>
<proteinExistence type="predicted"/>
<evidence type="ECO:0000313" key="2">
    <source>
        <dbReference type="EMBL" id="KNC79442.1"/>
    </source>
</evidence>
<dbReference type="EMBL" id="KQ242304">
    <property type="protein sequence ID" value="KNC79442.1"/>
    <property type="molecule type" value="Genomic_DNA"/>
</dbReference>
<dbReference type="Proteomes" id="UP000054560">
    <property type="component" value="Unassembled WGS sequence"/>
</dbReference>
<dbReference type="InterPro" id="IPR052766">
    <property type="entry name" value="S41A_metabolite_peptidase"/>
</dbReference>
<dbReference type="PANTHER" id="PTHR37049:SF4">
    <property type="entry name" value="RHODANESE DOMAIN-CONTAINING PROTEIN"/>
    <property type="match status" value="1"/>
</dbReference>
<reference evidence="2 3" key="1">
    <citation type="submission" date="2011-02" db="EMBL/GenBank/DDBJ databases">
        <title>The Genome Sequence of Sphaeroforma arctica JP610.</title>
        <authorList>
            <consortium name="The Broad Institute Genome Sequencing Platform"/>
            <person name="Russ C."/>
            <person name="Cuomo C."/>
            <person name="Young S.K."/>
            <person name="Zeng Q."/>
            <person name="Gargeya S."/>
            <person name="Alvarado L."/>
            <person name="Berlin A."/>
            <person name="Chapman S.B."/>
            <person name="Chen Z."/>
            <person name="Freedman E."/>
            <person name="Gellesch M."/>
            <person name="Goldberg J."/>
            <person name="Griggs A."/>
            <person name="Gujja S."/>
            <person name="Heilman E."/>
            <person name="Heiman D."/>
            <person name="Howarth C."/>
            <person name="Mehta T."/>
            <person name="Neiman D."/>
            <person name="Pearson M."/>
            <person name="Roberts A."/>
            <person name="Saif S."/>
            <person name="Shea T."/>
            <person name="Shenoy N."/>
            <person name="Sisk P."/>
            <person name="Stolte C."/>
            <person name="Sykes S."/>
            <person name="White J."/>
            <person name="Yandava C."/>
            <person name="Burger G."/>
            <person name="Gray M.W."/>
            <person name="Holland P.W.H."/>
            <person name="King N."/>
            <person name="Lang F.B.F."/>
            <person name="Roger A.J."/>
            <person name="Ruiz-Trillo I."/>
            <person name="Haas B."/>
            <person name="Nusbaum C."/>
            <person name="Birren B."/>
        </authorList>
    </citation>
    <scope>NUCLEOTIDE SEQUENCE [LARGE SCALE GENOMIC DNA]</scope>
    <source>
        <strain evidence="2 3">JP610</strain>
    </source>
</reference>
<evidence type="ECO:0008006" key="4">
    <source>
        <dbReference type="Google" id="ProtNLM"/>
    </source>
</evidence>
<sequence length="885" mass="99001">MSLYLCAVLVLVASLCNGQACQQTQSTCVFDHGTLLTVEQLGLCLNTLTLPQIDMQTYVQQSLAFYNRTLSEHYAFADINNDSQDSESNLSSAYDKLGWGEKYNVTSPWQHDLNSLLNANMSNVFDFQSELFQITQRNLDDHVFLSSASPFYLLLPYILGQRVNADGAQEFYVVLRNDFSYWLRDCGHEGAMSQGTEGKTIARVNGKPALEYFTDIAAERVTYKHAGVRLNNLIIVNMQVNAVGVPGFRQNPTDAVKQTIEFSDGTTSIVQPVVYVAEYTFGSESLVETMMEPTSYYESRLVDYYTPGDETAITNVTTRDDARRADTKVGYSSRRNLQMSNKLPAGIVWGDLYASFSEDRKPDSSEMATPVVEEINKDKKRRQPDSSYPMEGLYLQNSVGDILANDNAIIVKYPSFFSDGQPPRQAVLDSMELLRHAVELGERLQISRVVFDLTNNLGGHEYIAYAWATALTYTFTGKNDTRVCSALDLRMGPLVTAWANLTSEPPQNVTSVSDVELFAFAISVQQFTNFLEAIDIDFHDQLTVHMRDAMLSNNGFLSNGGEGLFSTEALSEATPEQRAHTINTFRILLYRAYVEVYRKQISAVEFYGFERDRAFDGYAHQWGNSSQWTGVLPIAIEPGTYRVDYENNRSTSLSDHTLVNLQDYFFASSQKDLLRGGVWGTYTERAMHQKCTAAVQNFAMVDDWPTFAFRDVRFLSNGICGSSCAMFVNAVTAIGKNAAPDVTPGLTVTSVTYGGIQGQPMTGTQFPGGNVEFSSSWYERLFNARALLDPLYLHVGPNKDENRKKYDVIKSLTPLPRSAGVYMSFTNHEVYEIYAGKDSLPTEFYDSPSDVNLNLTLPPIEYANDAYLYSEEYDAIHQAASADMV</sequence>
<feature type="signal peptide" evidence="1">
    <location>
        <begin position="1"/>
        <end position="18"/>
    </location>
</feature>
<accession>A0A0L0FRI9</accession>
<dbReference type="RefSeq" id="XP_014153344.1">
    <property type="nucleotide sequence ID" value="XM_014297869.1"/>
</dbReference>
<keyword evidence="3" id="KW-1185">Reference proteome</keyword>
<gene>
    <name evidence="2" type="ORF">SARC_08161</name>
</gene>
<evidence type="ECO:0000313" key="3">
    <source>
        <dbReference type="Proteomes" id="UP000054560"/>
    </source>
</evidence>
<dbReference type="GeneID" id="25908665"/>
<protein>
    <recommendedName>
        <fullName evidence="4">Tail specific protease domain-containing protein</fullName>
    </recommendedName>
</protein>